<dbReference type="GO" id="GO:0000981">
    <property type="term" value="F:DNA-binding transcription factor activity, RNA polymerase II-specific"/>
    <property type="evidence" value="ECO:0007669"/>
    <property type="project" value="InterPro"/>
</dbReference>
<evidence type="ECO:0000256" key="1">
    <source>
        <dbReference type="ARBA" id="ARBA00004123"/>
    </source>
</evidence>
<feature type="region of interest" description="Disordered" evidence="4">
    <location>
        <begin position="68"/>
        <end position="98"/>
    </location>
</feature>
<dbReference type="KEGG" id="tatv:25775385"/>
<sequence>MADETGEMNCVRRKVKCDKALPSCSSCSKGEFECVYRAPDPPRPRKRKRNEDAHERLKRYQRILQENGLLSVADGKQTGQSTQNSMSPARTTGELVSGDGKSRYIGSGLWLNTGLVSMHERPEDAEEDQPVPAVATNLFTTDPITGVLLGGSHTLTHYHPSHRDAMKLWATHVENVEPLCKILHIPTTTKMVETVSQKPSTASKADECLLFAIYHFAVFSMSDENCVLEYGQSRIELMSKYQHAVWQALVNASWLKTTEMPIIQACVLFLISIRTQIDPHLFWMLTGIAVRIAQRMGLHHDGEGLGLSPFDVQMRRRVFWQLLPLDGYAGQISGTGISISPNSWDTKPPLNINDAQIYPDMTHQPEEQKGASEMIYCLTKTELSNLYTRTGVEMKDTGGTIQLKASGELEMLIDEVENSIETKYLRYCDIINPLHVLVLGSVRSATNAARLRSRISPLMNHTIGDPERKQLCTLARKIIDTDCTLYSNPHLGKFRWKIKALFLWDALTCILTSLAKVGFFSPAELKSNWSKMADVYLNHPEILNAKTAFHVAVGKITLKAWSTNPPSDATFEPDFVTTLRSQRENRPTGAPEKMGNVTFDEEGGMGVSSLNDSLFSSFDGTDFNLDNAVGLFPADWLFGN</sequence>
<dbReference type="PANTHER" id="PTHR31001">
    <property type="entry name" value="UNCHARACTERIZED TRANSCRIPTIONAL REGULATORY PROTEIN"/>
    <property type="match status" value="1"/>
</dbReference>
<feature type="compositionally biased region" description="Polar residues" evidence="4">
    <location>
        <begin position="77"/>
        <end position="90"/>
    </location>
</feature>
<dbReference type="STRING" id="452589.G9NFR2"/>
<dbReference type="EMBL" id="ABDG02000013">
    <property type="protein sequence ID" value="EHK50775.1"/>
    <property type="molecule type" value="Genomic_DNA"/>
</dbReference>
<dbReference type="OrthoDB" id="435881at2759"/>
<dbReference type="eggNOG" id="ENOG502QYWX">
    <property type="taxonomic scope" value="Eukaryota"/>
</dbReference>
<reference evidence="6 7" key="1">
    <citation type="journal article" date="2011" name="Genome Biol.">
        <title>Comparative genome sequence analysis underscores mycoparasitism as the ancestral life style of Trichoderma.</title>
        <authorList>
            <person name="Kubicek C.P."/>
            <person name="Herrera-Estrella A."/>
            <person name="Seidl-Seiboth V."/>
            <person name="Martinez D.A."/>
            <person name="Druzhinina I.S."/>
            <person name="Thon M."/>
            <person name="Zeilinger S."/>
            <person name="Casas-Flores S."/>
            <person name="Horwitz B.A."/>
            <person name="Mukherjee P.K."/>
            <person name="Mukherjee M."/>
            <person name="Kredics L."/>
            <person name="Alcaraz L.D."/>
            <person name="Aerts A."/>
            <person name="Antal Z."/>
            <person name="Atanasova L."/>
            <person name="Cervantes-Badillo M.G."/>
            <person name="Challacombe J."/>
            <person name="Chertkov O."/>
            <person name="McCluskey K."/>
            <person name="Coulpier F."/>
            <person name="Deshpande N."/>
            <person name="von Doehren H."/>
            <person name="Ebbole D.J."/>
            <person name="Esquivel-Naranjo E.U."/>
            <person name="Fekete E."/>
            <person name="Flipphi M."/>
            <person name="Glaser F."/>
            <person name="Gomez-Rodriguez E.Y."/>
            <person name="Gruber S."/>
            <person name="Han C."/>
            <person name="Henrissat B."/>
            <person name="Hermosa R."/>
            <person name="Hernandez-Onate M."/>
            <person name="Karaffa L."/>
            <person name="Kosti I."/>
            <person name="Le Crom S."/>
            <person name="Lindquist E."/>
            <person name="Lucas S."/>
            <person name="Luebeck M."/>
            <person name="Luebeck P.S."/>
            <person name="Margeot A."/>
            <person name="Metz B."/>
            <person name="Misra M."/>
            <person name="Nevalainen H."/>
            <person name="Omann M."/>
            <person name="Packer N."/>
            <person name="Perrone G."/>
            <person name="Uresti-Rivera E.E."/>
            <person name="Salamov A."/>
            <person name="Schmoll M."/>
            <person name="Seiboth B."/>
            <person name="Shapiro H."/>
            <person name="Sukno S."/>
            <person name="Tamayo-Ramos J.A."/>
            <person name="Tisch D."/>
            <person name="Wiest A."/>
            <person name="Wilkinson H.H."/>
            <person name="Zhang M."/>
            <person name="Coutinho P.M."/>
            <person name="Kenerley C.M."/>
            <person name="Monte E."/>
            <person name="Baker S.E."/>
            <person name="Grigoriev I.V."/>
        </authorList>
    </citation>
    <scope>NUCLEOTIDE SEQUENCE [LARGE SCALE GENOMIC DNA]</scope>
    <source>
        <strain evidence="7">ATCC 20476 / IMI 206040</strain>
    </source>
</reference>
<dbReference type="InterPro" id="IPR007219">
    <property type="entry name" value="XnlR_reg_dom"/>
</dbReference>
<evidence type="ECO:0000256" key="3">
    <source>
        <dbReference type="ARBA" id="ARBA00023242"/>
    </source>
</evidence>
<dbReference type="OMA" id="AVFSMSD"/>
<comment type="subcellular location">
    <subcellularLocation>
        <location evidence="1">Nucleus</location>
    </subcellularLocation>
</comment>
<dbReference type="SMART" id="SM00906">
    <property type="entry name" value="Fungal_trans"/>
    <property type="match status" value="1"/>
</dbReference>
<dbReference type="InterPro" id="IPR036864">
    <property type="entry name" value="Zn2-C6_fun-type_DNA-bd_sf"/>
</dbReference>
<dbReference type="Pfam" id="PF00172">
    <property type="entry name" value="Zn_clus"/>
    <property type="match status" value="1"/>
</dbReference>
<organism evidence="6 7">
    <name type="scientific">Hypocrea atroviridis (strain ATCC 20476 / IMI 206040)</name>
    <name type="common">Trichoderma atroviride</name>
    <dbReference type="NCBI Taxonomy" id="452589"/>
    <lineage>
        <taxon>Eukaryota</taxon>
        <taxon>Fungi</taxon>
        <taxon>Dikarya</taxon>
        <taxon>Ascomycota</taxon>
        <taxon>Pezizomycotina</taxon>
        <taxon>Sordariomycetes</taxon>
        <taxon>Hypocreomycetidae</taxon>
        <taxon>Hypocreales</taxon>
        <taxon>Hypocreaceae</taxon>
        <taxon>Trichoderma</taxon>
    </lineage>
</organism>
<keyword evidence="7" id="KW-1185">Reference proteome</keyword>
<name>G9NFR2_HYPAI</name>
<dbReference type="GO" id="GO:0008270">
    <property type="term" value="F:zinc ion binding"/>
    <property type="evidence" value="ECO:0007669"/>
    <property type="project" value="InterPro"/>
</dbReference>
<dbReference type="Proteomes" id="UP000005426">
    <property type="component" value="Unassembled WGS sequence"/>
</dbReference>
<accession>G9NFR2</accession>
<dbReference type="GO" id="GO:0005634">
    <property type="term" value="C:nucleus"/>
    <property type="evidence" value="ECO:0007669"/>
    <property type="project" value="UniProtKB-SubCell"/>
</dbReference>
<keyword evidence="3" id="KW-0539">Nucleus</keyword>
<gene>
    <name evidence="6" type="ORF">TRIATDRAFT_133935</name>
</gene>
<feature type="domain" description="Zn(2)-C6 fungal-type" evidence="5">
    <location>
        <begin position="9"/>
        <end position="36"/>
    </location>
</feature>
<proteinExistence type="predicted"/>
<dbReference type="PANTHER" id="PTHR31001:SF85">
    <property type="entry name" value="ZN(II)2CYS6 TRANSCRIPTION FACTOR (EUROFUNG)"/>
    <property type="match status" value="1"/>
</dbReference>
<dbReference type="Gene3D" id="4.10.240.10">
    <property type="entry name" value="Zn(2)-C6 fungal-type DNA-binding domain"/>
    <property type="match status" value="1"/>
</dbReference>
<comment type="caution">
    <text evidence="6">The sequence shown here is derived from an EMBL/GenBank/DDBJ whole genome shotgun (WGS) entry which is preliminary data.</text>
</comment>
<dbReference type="InterPro" id="IPR050613">
    <property type="entry name" value="Sec_Metabolite_Reg"/>
</dbReference>
<evidence type="ECO:0000256" key="2">
    <source>
        <dbReference type="ARBA" id="ARBA00022723"/>
    </source>
</evidence>
<dbReference type="GO" id="GO:0006351">
    <property type="term" value="P:DNA-templated transcription"/>
    <property type="evidence" value="ECO:0007669"/>
    <property type="project" value="InterPro"/>
</dbReference>
<evidence type="ECO:0000313" key="6">
    <source>
        <dbReference type="EMBL" id="EHK50775.1"/>
    </source>
</evidence>
<dbReference type="CDD" id="cd12148">
    <property type="entry name" value="fungal_TF_MHR"/>
    <property type="match status" value="1"/>
</dbReference>
<evidence type="ECO:0000256" key="4">
    <source>
        <dbReference type="SAM" id="MobiDB-lite"/>
    </source>
</evidence>
<keyword evidence="2" id="KW-0479">Metal-binding</keyword>
<dbReference type="Pfam" id="PF04082">
    <property type="entry name" value="Fungal_trans"/>
    <property type="match status" value="1"/>
</dbReference>
<dbReference type="AlphaFoldDB" id="G9NFR2"/>
<protein>
    <recommendedName>
        <fullName evidence="5">Zn(2)-C6 fungal-type domain-containing protein</fullName>
    </recommendedName>
</protein>
<dbReference type="HOGENOM" id="CLU_004083_5_3_1"/>
<dbReference type="PROSITE" id="PS50048">
    <property type="entry name" value="ZN2_CY6_FUNGAL_2"/>
    <property type="match status" value="1"/>
</dbReference>
<dbReference type="CDD" id="cd00067">
    <property type="entry name" value="GAL4"/>
    <property type="match status" value="1"/>
</dbReference>
<dbReference type="SUPFAM" id="SSF57701">
    <property type="entry name" value="Zn2/Cys6 DNA-binding domain"/>
    <property type="match status" value="1"/>
</dbReference>
<dbReference type="InterPro" id="IPR001138">
    <property type="entry name" value="Zn2Cys6_DnaBD"/>
</dbReference>
<evidence type="ECO:0000313" key="7">
    <source>
        <dbReference type="Proteomes" id="UP000005426"/>
    </source>
</evidence>
<evidence type="ECO:0000259" key="5">
    <source>
        <dbReference type="PROSITE" id="PS50048"/>
    </source>
</evidence>
<dbReference type="GeneID" id="25775385"/>
<dbReference type="GO" id="GO:0003677">
    <property type="term" value="F:DNA binding"/>
    <property type="evidence" value="ECO:0007669"/>
    <property type="project" value="InterPro"/>
</dbReference>